<dbReference type="RefSeq" id="XP_016258278.1">
    <property type="nucleotide sequence ID" value="XM_016411524.1"/>
</dbReference>
<protein>
    <recommendedName>
        <fullName evidence="5">CENP-V/GFA domain-containing protein</fullName>
    </recommendedName>
</protein>
<evidence type="ECO:0000256" key="4">
    <source>
        <dbReference type="ARBA" id="ARBA00023239"/>
    </source>
</evidence>
<dbReference type="PANTHER" id="PTHR33337">
    <property type="entry name" value="GFA DOMAIN-CONTAINING PROTEIN"/>
    <property type="match status" value="1"/>
</dbReference>
<comment type="similarity">
    <text evidence="1">Belongs to the Gfa family.</text>
</comment>
<proteinExistence type="inferred from homology"/>
<dbReference type="InterPro" id="IPR006913">
    <property type="entry name" value="CENP-V/GFA"/>
</dbReference>
<name>A0A0D2BL41_9EURO</name>
<organism evidence="6 7">
    <name type="scientific">Exophiala oligosperma</name>
    <dbReference type="NCBI Taxonomy" id="215243"/>
    <lineage>
        <taxon>Eukaryota</taxon>
        <taxon>Fungi</taxon>
        <taxon>Dikarya</taxon>
        <taxon>Ascomycota</taxon>
        <taxon>Pezizomycotina</taxon>
        <taxon>Eurotiomycetes</taxon>
        <taxon>Chaetothyriomycetidae</taxon>
        <taxon>Chaetothyriales</taxon>
        <taxon>Herpotrichiellaceae</taxon>
        <taxon>Exophiala</taxon>
    </lineage>
</organism>
<evidence type="ECO:0000259" key="5">
    <source>
        <dbReference type="PROSITE" id="PS51891"/>
    </source>
</evidence>
<dbReference type="GO" id="GO:0046872">
    <property type="term" value="F:metal ion binding"/>
    <property type="evidence" value="ECO:0007669"/>
    <property type="project" value="UniProtKB-KW"/>
</dbReference>
<dbReference type="GeneID" id="27362106"/>
<dbReference type="PROSITE" id="PS51891">
    <property type="entry name" value="CENP_V_GFA"/>
    <property type="match status" value="1"/>
</dbReference>
<feature type="domain" description="CENP-V/GFA" evidence="5">
    <location>
        <begin position="3"/>
        <end position="109"/>
    </location>
</feature>
<accession>A0A0D2BL41</accession>
<dbReference type="InterPro" id="IPR011057">
    <property type="entry name" value="Mss4-like_sf"/>
</dbReference>
<keyword evidence="7" id="KW-1185">Reference proteome</keyword>
<sequence>MPPQGQCNCGAISVFIKNDEAVKSTGTYCHCIPCRRQSGALGTYVTVISDEDVEVTGTPKAYQDTATDSGVTMQRWFCPNCGRCVNIFHSLFECASGPFASHVTSPERG</sequence>
<evidence type="ECO:0000256" key="2">
    <source>
        <dbReference type="ARBA" id="ARBA00022723"/>
    </source>
</evidence>
<evidence type="ECO:0000313" key="7">
    <source>
        <dbReference type="Proteomes" id="UP000053342"/>
    </source>
</evidence>
<dbReference type="Pfam" id="PF04828">
    <property type="entry name" value="GFA"/>
    <property type="match status" value="1"/>
</dbReference>
<keyword evidence="3" id="KW-0862">Zinc</keyword>
<dbReference type="VEuPathDB" id="FungiDB:PV06_10032"/>
<reference evidence="6 7" key="1">
    <citation type="submission" date="2015-01" db="EMBL/GenBank/DDBJ databases">
        <title>The Genome Sequence of Exophiala oligosperma CBS72588.</title>
        <authorList>
            <consortium name="The Broad Institute Genomics Platform"/>
            <person name="Cuomo C."/>
            <person name="de Hoog S."/>
            <person name="Gorbushina A."/>
            <person name="Stielow B."/>
            <person name="Teixiera M."/>
            <person name="Abouelleil A."/>
            <person name="Chapman S.B."/>
            <person name="Priest M."/>
            <person name="Young S.K."/>
            <person name="Wortman J."/>
            <person name="Nusbaum C."/>
            <person name="Birren B."/>
        </authorList>
    </citation>
    <scope>NUCLEOTIDE SEQUENCE [LARGE SCALE GENOMIC DNA]</scope>
    <source>
        <strain evidence="6 7">CBS 72588</strain>
    </source>
</reference>
<dbReference type="Proteomes" id="UP000053342">
    <property type="component" value="Unassembled WGS sequence"/>
</dbReference>
<dbReference type="GO" id="GO:0016846">
    <property type="term" value="F:carbon-sulfur lyase activity"/>
    <property type="evidence" value="ECO:0007669"/>
    <property type="project" value="InterPro"/>
</dbReference>
<dbReference type="SUPFAM" id="SSF51316">
    <property type="entry name" value="Mss4-like"/>
    <property type="match status" value="1"/>
</dbReference>
<evidence type="ECO:0000256" key="1">
    <source>
        <dbReference type="ARBA" id="ARBA00005495"/>
    </source>
</evidence>
<dbReference type="Gene3D" id="3.90.1590.10">
    <property type="entry name" value="glutathione-dependent formaldehyde- activating enzyme (gfa)"/>
    <property type="match status" value="1"/>
</dbReference>
<keyword evidence="2" id="KW-0479">Metal-binding</keyword>
<evidence type="ECO:0000313" key="6">
    <source>
        <dbReference type="EMBL" id="KIW38062.1"/>
    </source>
</evidence>
<gene>
    <name evidence="6" type="ORF">PV06_10032</name>
</gene>
<keyword evidence="4" id="KW-0456">Lyase</keyword>
<evidence type="ECO:0000256" key="3">
    <source>
        <dbReference type="ARBA" id="ARBA00022833"/>
    </source>
</evidence>
<dbReference type="PANTHER" id="PTHR33337:SF40">
    <property type="entry name" value="CENP-V_GFA DOMAIN-CONTAINING PROTEIN-RELATED"/>
    <property type="match status" value="1"/>
</dbReference>
<dbReference type="EMBL" id="KN847342">
    <property type="protein sequence ID" value="KIW38062.1"/>
    <property type="molecule type" value="Genomic_DNA"/>
</dbReference>
<dbReference type="AlphaFoldDB" id="A0A0D2BL41"/>